<sequence>MTGTVKWFNDSKGFGFITPEEGGKDIFCHHSALSGQRSLQEGQVVEYDVKEGKKGPEAENVKVVG</sequence>
<dbReference type="CDD" id="cd04458">
    <property type="entry name" value="CSP_CDS"/>
    <property type="match status" value="1"/>
</dbReference>
<evidence type="ECO:0000256" key="2">
    <source>
        <dbReference type="ARBA" id="ARBA00022490"/>
    </source>
</evidence>
<keyword evidence="6" id="KW-1185">Reference proteome</keyword>
<dbReference type="GO" id="GO:0005829">
    <property type="term" value="C:cytosol"/>
    <property type="evidence" value="ECO:0007669"/>
    <property type="project" value="UniProtKB-ARBA"/>
</dbReference>
<feature type="domain" description="CSD" evidence="4">
    <location>
        <begin position="1"/>
        <end position="63"/>
    </location>
</feature>
<dbReference type="InterPro" id="IPR050181">
    <property type="entry name" value="Cold_shock_domain"/>
</dbReference>
<dbReference type="PIRSF" id="PIRSF002599">
    <property type="entry name" value="Cold_shock_A"/>
    <property type="match status" value="1"/>
</dbReference>
<dbReference type="GO" id="GO:0003676">
    <property type="term" value="F:nucleic acid binding"/>
    <property type="evidence" value="ECO:0007669"/>
    <property type="project" value="InterPro"/>
</dbReference>
<dbReference type="InterPro" id="IPR019844">
    <property type="entry name" value="CSD_CS"/>
</dbReference>
<evidence type="ECO:0000313" key="6">
    <source>
        <dbReference type="Proteomes" id="UP000292884"/>
    </source>
</evidence>
<dbReference type="InterPro" id="IPR012340">
    <property type="entry name" value="NA-bd_OB-fold"/>
</dbReference>
<dbReference type="SUPFAM" id="SSF50249">
    <property type="entry name" value="Nucleic acid-binding proteins"/>
    <property type="match status" value="1"/>
</dbReference>
<protein>
    <submittedName>
        <fullName evidence="5">Cold shock domain-containing protein</fullName>
    </submittedName>
</protein>
<accession>A0A4R0MQY5</accession>
<evidence type="ECO:0000256" key="1">
    <source>
        <dbReference type="ARBA" id="ARBA00004496"/>
    </source>
</evidence>
<dbReference type="InterPro" id="IPR002059">
    <property type="entry name" value="CSP_DNA-bd"/>
</dbReference>
<dbReference type="SMART" id="SM00357">
    <property type="entry name" value="CSP"/>
    <property type="match status" value="1"/>
</dbReference>
<dbReference type="InterPro" id="IPR011129">
    <property type="entry name" value="CSD"/>
</dbReference>
<dbReference type="InterPro" id="IPR012156">
    <property type="entry name" value="Cold_shock_CspA"/>
</dbReference>
<dbReference type="FunFam" id="2.40.50.140:FF:000006">
    <property type="entry name" value="Cold shock protein CspC"/>
    <property type="match status" value="1"/>
</dbReference>
<evidence type="ECO:0000313" key="5">
    <source>
        <dbReference type="EMBL" id="TCC89288.1"/>
    </source>
</evidence>
<dbReference type="OrthoDB" id="9805039at2"/>
<dbReference type="RefSeq" id="WP_131554275.1">
    <property type="nucleotide sequence ID" value="NZ_JAVTSS010000001.1"/>
</dbReference>
<evidence type="ECO:0000256" key="3">
    <source>
        <dbReference type="RuleBase" id="RU000408"/>
    </source>
</evidence>
<dbReference type="AlphaFoldDB" id="A0A4R0MQY5"/>
<comment type="caution">
    <text evidence="5">The sequence shown here is derived from an EMBL/GenBank/DDBJ whole genome shotgun (WGS) entry which is preliminary data.</text>
</comment>
<dbReference type="Proteomes" id="UP000292884">
    <property type="component" value="Unassembled WGS sequence"/>
</dbReference>
<reference evidence="5 6" key="1">
    <citation type="submission" date="2019-02" db="EMBL/GenBank/DDBJ databases">
        <title>Pedobacter sp. RP-1-13 sp. nov., isolated from Arctic soil.</title>
        <authorList>
            <person name="Dahal R.H."/>
        </authorList>
    </citation>
    <scope>NUCLEOTIDE SEQUENCE [LARGE SCALE GENOMIC DNA]</scope>
    <source>
        <strain evidence="5 6">RP-1-13</strain>
    </source>
</reference>
<name>A0A4R0MQY5_9SPHI</name>
<keyword evidence="2" id="KW-0963">Cytoplasm</keyword>
<dbReference type="PROSITE" id="PS51857">
    <property type="entry name" value="CSD_2"/>
    <property type="match status" value="1"/>
</dbReference>
<proteinExistence type="predicted"/>
<gene>
    <name evidence="5" type="ORF">EZ428_16465</name>
</gene>
<comment type="subcellular location">
    <subcellularLocation>
        <location evidence="1 3">Cytoplasm</location>
    </subcellularLocation>
</comment>
<dbReference type="Pfam" id="PF00313">
    <property type="entry name" value="CSD"/>
    <property type="match status" value="1"/>
</dbReference>
<dbReference type="PRINTS" id="PR00050">
    <property type="entry name" value="COLDSHOCK"/>
</dbReference>
<organism evidence="5 6">
    <name type="scientific">Pedobacter frigiditerrae</name>
    <dbReference type="NCBI Taxonomy" id="2530452"/>
    <lineage>
        <taxon>Bacteria</taxon>
        <taxon>Pseudomonadati</taxon>
        <taxon>Bacteroidota</taxon>
        <taxon>Sphingobacteriia</taxon>
        <taxon>Sphingobacteriales</taxon>
        <taxon>Sphingobacteriaceae</taxon>
        <taxon>Pedobacter</taxon>
    </lineage>
</organism>
<dbReference type="EMBL" id="SJSK01000004">
    <property type="protein sequence ID" value="TCC89288.1"/>
    <property type="molecule type" value="Genomic_DNA"/>
</dbReference>
<evidence type="ECO:0000259" key="4">
    <source>
        <dbReference type="PROSITE" id="PS51857"/>
    </source>
</evidence>
<dbReference type="Gene3D" id="2.40.50.140">
    <property type="entry name" value="Nucleic acid-binding proteins"/>
    <property type="match status" value="1"/>
</dbReference>
<dbReference type="PROSITE" id="PS00352">
    <property type="entry name" value="CSD_1"/>
    <property type="match status" value="1"/>
</dbReference>
<dbReference type="PANTHER" id="PTHR11544">
    <property type="entry name" value="COLD SHOCK DOMAIN CONTAINING PROTEINS"/>
    <property type="match status" value="1"/>
</dbReference>